<evidence type="ECO:0000259" key="7">
    <source>
        <dbReference type="Pfam" id="PF04542"/>
    </source>
</evidence>
<dbReference type="InterPro" id="IPR014284">
    <property type="entry name" value="RNA_pol_sigma-70_dom"/>
</dbReference>
<proteinExistence type="inferred from homology"/>
<evidence type="ECO:0000259" key="8">
    <source>
        <dbReference type="Pfam" id="PF04545"/>
    </source>
</evidence>
<evidence type="ECO:0000256" key="3">
    <source>
        <dbReference type="ARBA" id="ARBA00023082"/>
    </source>
</evidence>
<evidence type="ECO:0000313" key="9">
    <source>
        <dbReference type="EMBL" id="MBE1537872.1"/>
    </source>
</evidence>
<feature type="region of interest" description="Disordered" evidence="6">
    <location>
        <begin position="104"/>
        <end position="124"/>
    </location>
</feature>
<dbReference type="Pfam" id="PF04545">
    <property type="entry name" value="Sigma70_r4"/>
    <property type="match status" value="1"/>
</dbReference>
<evidence type="ECO:0000256" key="1">
    <source>
        <dbReference type="ARBA" id="ARBA00010641"/>
    </source>
</evidence>
<comment type="caution">
    <text evidence="9">The sequence shown here is derived from an EMBL/GenBank/DDBJ whole genome shotgun (WGS) entry which is preliminary data.</text>
</comment>
<dbReference type="InterPro" id="IPR039425">
    <property type="entry name" value="RNA_pol_sigma-70-like"/>
</dbReference>
<keyword evidence="5" id="KW-0804">Transcription</keyword>
<dbReference type="InterPro" id="IPR007627">
    <property type="entry name" value="RNA_pol_sigma70_r2"/>
</dbReference>
<dbReference type="Pfam" id="PF04542">
    <property type="entry name" value="Sigma70_r2"/>
    <property type="match status" value="1"/>
</dbReference>
<feature type="domain" description="RNA polymerase sigma-70 region 2" evidence="7">
    <location>
        <begin position="33"/>
        <end position="93"/>
    </location>
</feature>
<keyword evidence="3" id="KW-0731">Sigma factor</keyword>
<evidence type="ECO:0000256" key="5">
    <source>
        <dbReference type="ARBA" id="ARBA00023163"/>
    </source>
</evidence>
<keyword evidence="4" id="KW-0238">DNA-binding</keyword>
<keyword evidence="10" id="KW-1185">Reference proteome</keyword>
<feature type="domain" description="RNA polymerase sigma-70 region 4" evidence="8">
    <location>
        <begin position="140"/>
        <end position="187"/>
    </location>
</feature>
<comment type="similarity">
    <text evidence="1">Belongs to the sigma-70 factor family. ECF subfamily.</text>
</comment>
<name>A0ABR9K4W3_9ACTN</name>
<protein>
    <submittedName>
        <fullName evidence="9">RNA polymerase sigma factor (Sigma-70 family)</fullName>
    </submittedName>
</protein>
<dbReference type="SUPFAM" id="SSF88659">
    <property type="entry name" value="Sigma3 and sigma4 domains of RNA polymerase sigma factors"/>
    <property type="match status" value="1"/>
</dbReference>
<keyword evidence="2" id="KW-0805">Transcription regulation</keyword>
<dbReference type="SUPFAM" id="SSF88946">
    <property type="entry name" value="Sigma2 domain of RNA polymerase sigma factors"/>
    <property type="match status" value="1"/>
</dbReference>
<evidence type="ECO:0000256" key="2">
    <source>
        <dbReference type="ARBA" id="ARBA00023015"/>
    </source>
</evidence>
<dbReference type="PANTHER" id="PTHR43133:SF8">
    <property type="entry name" value="RNA POLYMERASE SIGMA FACTOR HI_1459-RELATED"/>
    <property type="match status" value="1"/>
</dbReference>
<evidence type="ECO:0000256" key="6">
    <source>
        <dbReference type="SAM" id="MobiDB-lite"/>
    </source>
</evidence>
<dbReference type="Gene3D" id="1.10.10.10">
    <property type="entry name" value="Winged helix-like DNA-binding domain superfamily/Winged helix DNA-binding domain"/>
    <property type="match status" value="1"/>
</dbReference>
<accession>A0ABR9K4W3</accession>
<dbReference type="InterPro" id="IPR013325">
    <property type="entry name" value="RNA_pol_sigma_r2"/>
</dbReference>
<dbReference type="InterPro" id="IPR036388">
    <property type="entry name" value="WH-like_DNA-bd_sf"/>
</dbReference>
<dbReference type="NCBIfam" id="TIGR02937">
    <property type="entry name" value="sigma70-ECF"/>
    <property type="match status" value="1"/>
</dbReference>
<organism evidence="9 10">
    <name type="scientific">Actinomadura algeriensis</name>
    <dbReference type="NCBI Taxonomy" id="1679523"/>
    <lineage>
        <taxon>Bacteria</taxon>
        <taxon>Bacillati</taxon>
        <taxon>Actinomycetota</taxon>
        <taxon>Actinomycetes</taxon>
        <taxon>Streptosporangiales</taxon>
        <taxon>Thermomonosporaceae</taxon>
        <taxon>Actinomadura</taxon>
    </lineage>
</organism>
<sequence>MARHDESTGVRTDDACELAARARDGDGAAWDRLVKEHSPLLWAVARSHGLHDADARDVVQTTWLRLVEKIDTVREDGAVRVWLVTTARRESLRVVDLHGRAFPTARPAEPSAGASVGPSAEPAPDRVVLGRERVGRVGAALQRLPQRCRTLLRLYALAPTYKELAAALDIPLGSVGPTRARCLDALRGLLR</sequence>
<dbReference type="InterPro" id="IPR013324">
    <property type="entry name" value="RNA_pol_sigma_r3/r4-like"/>
</dbReference>
<reference evidence="9 10" key="1">
    <citation type="submission" date="2020-10" db="EMBL/GenBank/DDBJ databases">
        <title>Sequencing the genomes of 1000 actinobacteria strains.</title>
        <authorList>
            <person name="Klenk H.-P."/>
        </authorList>
    </citation>
    <scope>NUCLEOTIDE SEQUENCE [LARGE SCALE GENOMIC DNA]</scope>
    <source>
        <strain evidence="9 10">DSM 46744</strain>
    </source>
</reference>
<evidence type="ECO:0000313" key="10">
    <source>
        <dbReference type="Proteomes" id="UP000627838"/>
    </source>
</evidence>
<gene>
    <name evidence="9" type="ORF">H4W34_007705</name>
</gene>
<dbReference type="RefSeq" id="WP_192763665.1">
    <property type="nucleotide sequence ID" value="NZ_JADBDZ010000001.1"/>
</dbReference>
<dbReference type="Proteomes" id="UP000627838">
    <property type="component" value="Unassembled WGS sequence"/>
</dbReference>
<dbReference type="InterPro" id="IPR007630">
    <property type="entry name" value="RNA_pol_sigma70_r4"/>
</dbReference>
<dbReference type="Gene3D" id="1.10.1740.10">
    <property type="match status" value="1"/>
</dbReference>
<dbReference type="EMBL" id="JADBDZ010000001">
    <property type="protein sequence ID" value="MBE1537872.1"/>
    <property type="molecule type" value="Genomic_DNA"/>
</dbReference>
<evidence type="ECO:0000256" key="4">
    <source>
        <dbReference type="ARBA" id="ARBA00023125"/>
    </source>
</evidence>
<dbReference type="PANTHER" id="PTHR43133">
    <property type="entry name" value="RNA POLYMERASE ECF-TYPE SIGMA FACTO"/>
    <property type="match status" value="1"/>
</dbReference>